<comment type="subcellular location">
    <subcellularLocation>
        <location evidence="2">Cytoplasm</location>
    </subcellularLocation>
    <subcellularLocation>
        <location evidence="1">Nucleus</location>
    </subcellularLocation>
</comment>
<dbReference type="PANTHER" id="PTHR10997">
    <property type="entry name" value="IMPORTIN-7, 8, 11"/>
    <property type="match status" value="1"/>
</dbReference>
<evidence type="ECO:0000313" key="9">
    <source>
        <dbReference type="EMBL" id="ANZ76527.1"/>
    </source>
</evidence>
<keyword evidence="10" id="KW-1185">Reference proteome</keyword>
<evidence type="ECO:0000256" key="5">
    <source>
        <dbReference type="ARBA" id="ARBA00022490"/>
    </source>
</evidence>
<comment type="similarity">
    <text evidence="3">Belongs to the XPO2/CSE1 family.</text>
</comment>
<dbReference type="GO" id="GO:0006611">
    <property type="term" value="P:protein export from nucleus"/>
    <property type="evidence" value="ECO:0007669"/>
    <property type="project" value="TreeGrafter"/>
</dbReference>
<dbReference type="InterPro" id="IPR016024">
    <property type="entry name" value="ARM-type_fold"/>
</dbReference>
<dbReference type="GO" id="GO:0005635">
    <property type="term" value="C:nuclear envelope"/>
    <property type="evidence" value="ECO:0007669"/>
    <property type="project" value="TreeGrafter"/>
</dbReference>
<dbReference type="SUPFAM" id="SSF48371">
    <property type="entry name" value="ARM repeat"/>
    <property type="match status" value="1"/>
</dbReference>
<evidence type="ECO:0000256" key="6">
    <source>
        <dbReference type="ARBA" id="ARBA00022927"/>
    </source>
</evidence>
<dbReference type="GO" id="GO:0005049">
    <property type="term" value="F:nuclear export signal receptor activity"/>
    <property type="evidence" value="ECO:0007669"/>
    <property type="project" value="TreeGrafter"/>
</dbReference>
<dbReference type="EMBL" id="CP014586">
    <property type="protein sequence ID" value="ANZ76527.1"/>
    <property type="molecule type" value="Genomic_DNA"/>
</dbReference>
<dbReference type="Pfam" id="PF03810">
    <property type="entry name" value="IBN_N"/>
    <property type="match status" value="1"/>
</dbReference>
<dbReference type="GO" id="GO:0006606">
    <property type="term" value="P:protein import into nucleus"/>
    <property type="evidence" value="ECO:0007669"/>
    <property type="project" value="TreeGrafter"/>
</dbReference>
<evidence type="ECO:0000256" key="4">
    <source>
        <dbReference type="ARBA" id="ARBA00022448"/>
    </source>
</evidence>
<accession>A0A1B2JER3</accession>
<keyword evidence="7" id="KW-0539">Nucleus</keyword>
<keyword evidence="4" id="KW-0813">Transport</keyword>
<organism evidence="9 10">
    <name type="scientific">Komagataella pastoris</name>
    <name type="common">Yeast</name>
    <name type="synonym">Pichia pastoris</name>
    <dbReference type="NCBI Taxonomy" id="4922"/>
    <lineage>
        <taxon>Eukaryota</taxon>
        <taxon>Fungi</taxon>
        <taxon>Dikarya</taxon>
        <taxon>Ascomycota</taxon>
        <taxon>Saccharomycotina</taxon>
        <taxon>Pichiomycetes</taxon>
        <taxon>Pichiales</taxon>
        <taxon>Pichiaceae</taxon>
        <taxon>Komagataella</taxon>
    </lineage>
</organism>
<evidence type="ECO:0000256" key="3">
    <source>
        <dbReference type="ARBA" id="ARBA00008669"/>
    </source>
</evidence>
<dbReference type="AlphaFoldDB" id="A0A1B2JER3"/>
<dbReference type="PROSITE" id="PS50166">
    <property type="entry name" value="IMPORTIN_B_NT"/>
    <property type="match status" value="1"/>
</dbReference>
<dbReference type="GO" id="GO:0005829">
    <property type="term" value="C:cytosol"/>
    <property type="evidence" value="ECO:0007669"/>
    <property type="project" value="TreeGrafter"/>
</dbReference>
<dbReference type="Proteomes" id="UP000094565">
    <property type="component" value="Chromosome 3"/>
</dbReference>
<dbReference type="InterPro" id="IPR001494">
    <property type="entry name" value="Importin-beta_N"/>
</dbReference>
<evidence type="ECO:0000256" key="1">
    <source>
        <dbReference type="ARBA" id="ARBA00004123"/>
    </source>
</evidence>
<dbReference type="Pfam" id="PF08506">
    <property type="entry name" value="Cse1"/>
    <property type="match status" value="1"/>
</dbReference>
<evidence type="ECO:0000313" key="10">
    <source>
        <dbReference type="Proteomes" id="UP000094565"/>
    </source>
</evidence>
<dbReference type="PANTHER" id="PTHR10997:SF8">
    <property type="entry name" value="EXPORTIN-2"/>
    <property type="match status" value="1"/>
</dbReference>
<dbReference type="InterPro" id="IPR005043">
    <property type="entry name" value="XPO2_C"/>
</dbReference>
<reference evidence="9 10" key="1">
    <citation type="submission" date="2016-02" db="EMBL/GenBank/DDBJ databases">
        <title>Comparative genomic and transcriptomic foundation for Pichia pastoris.</title>
        <authorList>
            <person name="Love K.R."/>
            <person name="Shah K.A."/>
            <person name="Whittaker C.A."/>
            <person name="Wu J."/>
            <person name="Bartlett M.C."/>
            <person name="Ma D."/>
            <person name="Leeson R.L."/>
            <person name="Priest M."/>
            <person name="Young S.K."/>
            <person name="Love J.C."/>
        </authorList>
    </citation>
    <scope>NUCLEOTIDE SEQUENCE [LARGE SCALE GENOMIC DNA]</scope>
    <source>
        <strain evidence="9 10">ATCC 28485</strain>
    </source>
</reference>
<sequence>MSDIASILEKSLHHEFAKESEAQLAALENHEGFATEVLRVVSNEGYPMNIRLSGAVFFKNFIRRKWLDEEGNYKVSEVDVKMIKKEVIGLMIQLPPSLQAQIGEAVSIIADSEFPQRWPELIDELVVRIGEDMLVNRGVLVVAHSIFKRWRPLFRSDELFLEIKLVLDKFSVPFLKLFKHVDELVDQNVNSKEHLEVLLDVLLLLVKIYYDLNCQDIPEFFEDNLAAGMSLMHKYLLFNPPVLKNDEEEEQADLLTKVKTAICELIQLYTIRYEDVFGKLIPDFMKCTWDLLIETDNKPKNDLLVSKALTFMSSTARIPAQAGFYQDEEHLNKIITAIIIPNIRIRQADEELFEDDPIEFIRLDLEGADSESRKKSALELLKELKEQNQSSVTSIGMKYVNQYLQEYLQSPSENWRSKDLALNLYSALAVKGTITSNGVTSINLLLNVVEFFTTTVATDLVNDQVNPILKVDAIKYIYTFRNQLTKEQLIEAFQLLSTHLNNSEYVVYTYTAITLEKILSIKQHGKPLFQKADIPTNVLQLLITNLFQLITSKDSSPEKLAENEFLMICVMRILVVSEDAINHLSKEILTQLLRIIQSIAKNPSNPKFTHYTFESIAAVAKYQKTIDDDLLELVVPQLLPILAEDVQEFVPYIFQILAFLLENYPSAKPLPTAYGQLIKPLMSPTVWEFKGNIPGVTRLLQAIIQQSPQSFATDADITPVLGVFQKLIASKVNDTYGFDLLETIFFNIDFTRLANYTKTTAMLLLQRLQNSKTEKFVKRFVVMMATFASISEKDQKLVRNASLLGPDFVIQFVDSVQNGIFGQILTNFIIPSSDGFNNLRDRNVIVIGLTNLISTSSQFYSPEGQYRLQLIPLLDKLTHLVTTESISGYLKTEDELDISENEEFLFGSSFNKLNSIPYVPFTPVLTLSLSSQDLIRQFFKERLGQLNENCGGTLGQIFGSLSVESQQGLASMGI</sequence>
<dbReference type="InterPro" id="IPR013713">
    <property type="entry name" value="XPO2_central"/>
</dbReference>
<dbReference type="SMART" id="SM00913">
    <property type="entry name" value="IBN_N"/>
    <property type="match status" value="1"/>
</dbReference>
<name>A0A1B2JER3_PICPA</name>
<dbReference type="GO" id="GO:0031267">
    <property type="term" value="F:small GTPase binding"/>
    <property type="evidence" value="ECO:0007669"/>
    <property type="project" value="InterPro"/>
</dbReference>
<gene>
    <name evidence="9" type="primary">CSE1</name>
    <name evidence="9" type="ORF">ATY40_BA7503770</name>
</gene>
<dbReference type="Gene3D" id="1.25.10.10">
    <property type="entry name" value="Leucine-rich Repeat Variant"/>
    <property type="match status" value="1"/>
</dbReference>
<evidence type="ECO:0000256" key="7">
    <source>
        <dbReference type="ARBA" id="ARBA00023242"/>
    </source>
</evidence>
<evidence type="ECO:0000259" key="8">
    <source>
        <dbReference type="PROSITE" id="PS50166"/>
    </source>
</evidence>
<keyword evidence="6" id="KW-0653">Protein transport</keyword>
<keyword evidence="5" id="KW-0963">Cytoplasm</keyword>
<proteinExistence type="inferred from homology"/>
<evidence type="ECO:0000256" key="2">
    <source>
        <dbReference type="ARBA" id="ARBA00004496"/>
    </source>
</evidence>
<protein>
    <submittedName>
        <fullName evidence="9">BA75_03770T0</fullName>
    </submittedName>
</protein>
<feature type="domain" description="Importin N-terminal" evidence="8">
    <location>
        <begin position="20"/>
        <end position="93"/>
    </location>
</feature>
<dbReference type="OrthoDB" id="3268246at2759"/>
<dbReference type="Pfam" id="PF03378">
    <property type="entry name" value="CAS_CSE1"/>
    <property type="match status" value="1"/>
</dbReference>
<dbReference type="InterPro" id="IPR011989">
    <property type="entry name" value="ARM-like"/>
</dbReference>